<dbReference type="InterPro" id="IPR011989">
    <property type="entry name" value="ARM-like"/>
</dbReference>
<evidence type="ECO:0000313" key="1">
    <source>
        <dbReference type="EMBL" id="CAB4039977.1"/>
    </source>
</evidence>
<protein>
    <submittedName>
        <fullName evidence="1">Importin-9 isoform X2</fullName>
    </submittedName>
</protein>
<accession>A0A7D9LWL2</accession>
<dbReference type="Gene3D" id="1.25.10.10">
    <property type="entry name" value="Leucine-rich Repeat Variant"/>
    <property type="match status" value="1"/>
</dbReference>
<dbReference type="GO" id="GO:0005635">
    <property type="term" value="C:nuclear envelope"/>
    <property type="evidence" value="ECO:0007669"/>
    <property type="project" value="TreeGrafter"/>
</dbReference>
<comment type="caution">
    <text evidence="1">The sequence shown here is derived from an EMBL/GenBank/DDBJ whole genome shotgun (WGS) entry which is preliminary data.</text>
</comment>
<gene>
    <name evidence="1" type="ORF">PACLA_8A076342</name>
</gene>
<organism evidence="1 2">
    <name type="scientific">Paramuricea clavata</name>
    <name type="common">Red gorgonian</name>
    <name type="synonym">Violescent sea-whip</name>
    <dbReference type="NCBI Taxonomy" id="317549"/>
    <lineage>
        <taxon>Eukaryota</taxon>
        <taxon>Metazoa</taxon>
        <taxon>Cnidaria</taxon>
        <taxon>Anthozoa</taxon>
        <taxon>Octocorallia</taxon>
        <taxon>Malacalcyonacea</taxon>
        <taxon>Plexauridae</taxon>
        <taxon>Paramuricea</taxon>
    </lineage>
</organism>
<sequence>SLAGEMKDETAVCLVLALSKHLQESRLAKSSGEQFWWKVDESCMLAVGSIQPLISDKVSKGQLQFDIPRFLTEVVLPALDTSASPFLIGRALWFSSRFTHEMPPELLARFLQGTVSGLHESQVPAIRIGAARATFGFCDQLKSSGNSALINSYLPDALNSLINMSTQYREDALSLVLETLSIVISMNKELTASWEEKISPLVIALFLKHGN</sequence>
<dbReference type="PANTHER" id="PTHR10997:SF9">
    <property type="entry name" value="IMPORTIN-9"/>
    <property type="match status" value="1"/>
</dbReference>
<dbReference type="InterPro" id="IPR016024">
    <property type="entry name" value="ARM-type_fold"/>
</dbReference>
<proteinExistence type="predicted"/>
<dbReference type="AlphaFoldDB" id="A0A7D9LWL2"/>
<feature type="non-terminal residue" evidence="1">
    <location>
        <position position="211"/>
    </location>
</feature>
<reference evidence="1" key="1">
    <citation type="submission" date="2020-04" db="EMBL/GenBank/DDBJ databases">
        <authorList>
            <person name="Alioto T."/>
            <person name="Alioto T."/>
            <person name="Gomez Garrido J."/>
        </authorList>
    </citation>
    <scope>NUCLEOTIDE SEQUENCE</scope>
    <source>
        <strain evidence="1">A484AB</strain>
    </source>
</reference>
<feature type="non-terminal residue" evidence="1">
    <location>
        <position position="1"/>
    </location>
</feature>
<dbReference type="GO" id="GO:0006606">
    <property type="term" value="P:protein import into nucleus"/>
    <property type="evidence" value="ECO:0007669"/>
    <property type="project" value="TreeGrafter"/>
</dbReference>
<dbReference type="OrthoDB" id="431626at2759"/>
<dbReference type="EMBL" id="CACRXK020026130">
    <property type="protein sequence ID" value="CAB4039977.1"/>
    <property type="molecule type" value="Genomic_DNA"/>
</dbReference>
<dbReference type="Proteomes" id="UP001152795">
    <property type="component" value="Unassembled WGS sequence"/>
</dbReference>
<dbReference type="PANTHER" id="PTHR10997">
    <property type="entry name" value="IMPORTIN-7, 8, 11"/>
    <property type="match status" value="1"/>
</dbReference>
<keyword evidence="2" id="KW-1185">Reference proteome</keyword>
<evidence type="ECO:0000313" key="2">
    <source>
        <dbReference type="Proteomes" id="UP001152795"/>
    </source>
</evidence>
<name>A0A7D9LWL2_PARCT</name>
<dbReference type="GO" id="GO:0005829">
    <property type="term" value="C:cytosol"/>
    <property type="evidence" value="ECO:0007669"/>
    <property type="project" value="TreeGrafter"/>
</dbReference>
<dbReference type="SUPFAM" id="SSF48371">
    <property type="entry name" value="ARM repeat"/>
    <property type="match status" value="1"/>
</dbReference>